<dbReference type="PANTHER" id="PTHR10515:SF0">
    <property type="entry name" value="THYMIDINE PHOSPHORYLASE"/>
    <property type="match status" value="1"/>
</dbReference>
<evidence type="ECO:0000256" key="5">
    <source>
        <dbReference type="ARBA" id="ARBA00008689"/>
    </source>
</evidence>
<dbReference type="Gene3D" id="1.20.970.50">
    <property type="match status" value="1"/>
</dbReference>
<dbReference type="NCBIfam" id="NF003338">
    <property type="entry name" value="PRK04350.1"/>
    <property type="match status" value="1"/>
</dbReference>
<comment type="pathway">
    <text evidence="3 12">Metabolic intermediate biosynthesis; 5-phospho-alpha-D-ribose 1-diphosphate biosynthesis; 5-phospho-alpha-D-ribose 1-diphosphate from D-ribose 5-phosphate (route II): step 3/3.</text>
</comment>
<dbReference type="PROSITE" id="PS00647">
    <property type="entry name" value="THYMID_PHOSPHORYLASE"/>
    <property type="match status" value="1"/>
</dbReference>
<dbReference type="GO" id="GO:0019634">
    <property type="term" value="P:organic phosphonate metabolic process"/>
    <property type="evidence" value="ECO:0007669"/>
    <property type="project" value="UniProtKB-UniRule"/>
</dbReference>
<dbReference type="InterPro" id="IPR000053">
    <property type="entry name" value="Thymidine/pyrmidine_PPase"/>
</dbReference>
<dbReference type="Proteomes" id="UP000438991">
    <property type="component" value="Unassembled WGS sequence"/>
</dbReference>
<dbReference type="InterPro" id="IPR012699">
    <property type="entry name" value="PhnN"/>
</dbReference>
<dbReference type="Pfam" id="PF00591">
    <property type="entry name" value="Glycos_transf_3"/>
    <property type="match status" value="1"/>
</dbReference>
<dbReference type="HAMAP" id="MF_00836">
    <property type="entry name" value="PhnN"/>
    <property type="match status" value="1"/>
</dbReference>
<comment type="catalytic activity">
    <reaction evidence="10 11">
        <text>thymidine + phosphate = 2-deoxy-alpha-D-ribose 1-phosphate + thymine</text>
        <dbReference type="Rhea" id="RHEA:16037"/>
        <dbReference type="ChEBI" id="CHEBI:17748"/>
        <dbReference type="ChEBI" id="CHEBI:17821"/>
        <dbReference type="ChEBI" id="CHEBI:43474"/>
        <dbReference type="ChEBI" id="CHEBI:57259"/>
        <dbReference type="EC" id="2.4.2.4"/>
    </reaction>
</comment>
<dbReference type="InterPro" id="IPR027417">
    <property type="entry name" value="P-loop_NTPase"/>
</dbReference>
<dbReference type="InterPro" id="IPR008145">
    <property type="entry name" value="GK/Ca_channel_bsu"/>
</dbReference>
<feature type="binding site" evidence="12">
    <location>
        <begin position="11"/>
        <end position="18"/>
    </location>
    <ligand>
        <name>ATP</name>
        <dbReference type="ChEBI" id="CHEBI:30616"/>
    </ligand>
</feature>
<dbReference type="GO" id="GO:0005524">
    <property type="term" value="F:ATP binding"/>
    <property type="evidence" value="ECO:0007669"/>
    <property type="project" value="UniProtKB-KW"/>
</dbReference>
<proteinExistence type="inferred from homology"/>
<comment type="similarity">
    <text evidence="11">Belongs to the thymidine/pyrimidine-nucleoside phosphorylase family. Type 2 subfamily.</text>
</comment>
<dbReference type="GO" id="GO:0005829">
    <property type="term" value="C:cytosol"/>
    <property type="evidence" value="ECO:0007669"/>
    <property type="project" value="TreeGrafter"/>
</dbReference>
<evidence type="ECO:0000256" key="2">
    <source>
        <dbReference type="ARBA" id="ARBA00002554"/>
    </source>
</evidence>
<evidence type="ECO:0000256" key="7">
    <source>
        <dbReference type="ARBA" id="ARBA00022679"/>
    </source>
</evidence>
<organism evidence="15 16">
    <name type="scientific">Rhodoplanes serenus</name>
    <dbReference type="NCBI Taxonomy" id="200615"/>
    <lineage>
        <taxon>Bacteria</taxon>
        <taxon>Pseudomonadati</taxon>
        <taxon>Pseudomonadota</taxon>
        <taxon>Alphaproteobacteria</taxon>
        <taxon>Hyphomicrobiales</taxon>
        <taxon>Nitrobacteraceae</taxon>
        <taxon>Rhodoplanes</taxon>
    </lineage>
</organism>
<dbReference type="InterPro" id="IPR035902">
    <property type="entry name" value="Nuc_phospho_transferase"/>
</dbReference>
<accession>A0A9X4XNK8</accession>
<dbReference type="GO" id="GO:0004645">
    <property type="term" value="F:1,4-alpha-oligoglucan phosphorylase activity"/>
    <property type="evidence" value="ECO:0007669"/>
    <property type="project" value="InterPro"/>
</dbReference>
<evidence type="ECO:0000256" key="9">
    <source>
        <dbReference type="ARBA" id="ARBA00022840"/>
    </source>
</evidence>
<keyword evidence="6 11" id="KW-0328">Glycosyltransferase</keyword>
<dbReference type="Pfam" id="PF02885">
    <property type="entry name" value="Glycos_trans_3N"/>
    <property type="match status" value="1"/>
</dbReference>
<dbReference type="SUPFAM" id="SSF52418">
    <property type="entry name" value="Nucleoside phosphorylase/phosphoribosyltransferase catalytic domain"/>
    <property type="match status" value="1"/>
</dbReference>
<evidence type="ECO:0000313" key="15">
    <source>
        <dbReference type="EMBL" id="MTW18533.1"/>
    </source>
</evidence>
<dbReference type="Gene3D" id="3.40.50.300">
    <property type="entry name" value="P-loop containing nucleotide triphosphate hydrolases"/>
    <property type="match status" value="1"/>
</dbReference>
<dbReference type="SUPFAM" id="SSF54680">
    <property type="entry name" value="Pyrimidine nucleoside phosphorylase C-terminal domain"/>
    <property type="match status" value="1"/>
</dbReference>
<keyword evidence="9 12" id="KW-0067">ATP-binding</keyword>
<dbReference type="GO" id="GO:0033863">
    <property type="term" value="F:ribose 1,5-bisphosphate phosphokinase activity"/>
    <property type="evidence" value="ECO:0007669"/>
    <property type="project" value="UniProtKB-UniRule"/>
</dbReference>
<protein>
    <recommendedName>
        <fullName evidence="11 12">Multifunctional fusion protein</fullName>
    </recommendedName>
    <domain>
        <recommendedName>
            <fullName evidence="11">Putative thymidine phosphorylase</fullName>
            <ecNumber evidence="11">2.4.2.4</ecNumber>
        </recommendedName>
        <alternativeName>
            <fullName evidence="11">TdRPase</fullName>
        </alternativeName>
    </domain>
    <domain>
        <recommendedName>
            <fullName evidence="12">Ribose 1,5-bisphosphate phosphokinase PhnN</fullName>
            <ecNumber evidence="12">2.7.4.23</ecNumber>
        </recommendedName>
        <alternativeName>
            <fullName evidence="12">Ribose 1,5-bisphosphokinase</fullName>
        </alternativeName>
    </domain>
</protein>
<dbReference type="SMART" id="SM00072">
    <property type="entry name" value="GuKc"/>
    <property type="match status" value="1"/>
</dbReference>
<dbReference type="Pfam" id="PF07831">
    <property type="entry name" value="PYNP_C"/>
    <property type="match status" value="1"/>
</dbReference>
<evidence type="ECO:0000256" key="1">
    <source>
        <dbReference type="ARBA" id="ARBA00000373"/>
    </source>
</evidence>
<evidence type="ECO:0000259" key="14">
    <source>
        <dbReference type="SMART" id="SM00941"/>
    </source>
</evidence>
<dbReference type="NCBIfam" id="TIGR02322">
    <property type="entry name" value="phosphon_PhnN"/>
    <property type="match status" value="1"/>
</dbReference>
<dbReference type="NCBIfam" id="TIGR02645">
    <property type="entry name" value="ARCH_P_rylase"/>
    <property type="match status" value="1"/>
</dbReference>
<evidence type="ECO:0000256" key="3">
    <source>
        <dbReference type="ARBA" id="ARBA00005069"/>
    </source>
</evidence>
<evidence type="ECO:0000256" key="12">
    <source>
        <dbReference type="HAMAP-Rule" id="MF_00836"/>
    </source>
</evidence>
<dbReference type="InterPro" id="IPR013102">
    <property type="entry name" value="PYNP_C"/>
</dbReference>
<dbReference type="GO" id="GO:0006015">
    <property type="term" value="P:5-phosphoribose 1-diphosphate biosynthetic process"/>
    <property type="evidence" value="ECO:0007669"/>
    <property type="project" value="UniProtKB-UniRule"/>
</dbReference>
<evidence type="ECO:0000259" key="13">
    <source>
        <dbReference type="SMART" id="SM00072"/>
    </source>
</evidence>
<comment type="function">
    <text evidence="2 12">Catalyzes the phosphorylation of ribose 1,5-bisphosphate to 5-phospho-D-ribosyl alpha-1-diphosphate (PRPP).</text>
</comment>
<dbReference type="EC" id="2.7.4.23" evidence="12"/>
<evidence type="ECO:0000256" key="10">
    <source>
        <dbReference type="ARBA" id="ARBA00048550"/>
    </source>
</evidence>
<gene>
    <name evidence="12 15" type="primary">phnN</name>
    <name evidence="15" type="ORF">GJ689_20235</name>
</gene>
<reference evidence="15 16" key="1">
    <citation type="submission" date="2019-11" db="EMBL/GenBank/DDBJ databases">
        <title>Whole-genome sequence of Rhodoplanes serenus DSM 18633, type strain.</title>
        <authorList>
            <person name="Kyndt J.A."/>
            <person name="Meyer T.E."/>
        </authorList>
    </citation>
    <scope>NUCLEOTIDE SEQUENCE [LARGE SCALE GENOMIC DNA]</scope>
    <source>
        <strain evidence="15 16">DSM 18633</strain>
    </source>
</reference>
<dbReference type="InterPro" id="IPR036566">
    <property type="entry name" value="PYNP-like_C_sf"/>
</dbReference>
<comment type="similarity">
    <text evidence="4">In the N-terminal section; belongs to the ribose 1,5-bisphosphokinase family.</text>
</comment>
<dbReference type="GO" id="GO:0006206">
    <property type="term" value="P:pyrimidine nucleobase metabolic process"/>
    <property type="evidence" value="ECO:0007669"/>
    <property type="project" value="InterPro"/>
</dbReference>
<dbReference type="SUPFAM" id="SSF47648">
    <property type="entry name" value="Nucleoside phosphorylase/phosphoribosyltransferase N-terminal domain"/>
    <property type="match status" value="1"/>
</dbReference>
<keyword evidence="8 12" id="KW-0547">Nucleotide-binding</keyword>
<dbReference type="SUPFAM" id="SSF52540">
    <property type="entry name" value="P-loop containing nucleoside triphosphate hydrolases"/>
    <property type="match status" value="1"/>
</dbReference>
<dbReference type="InterPro" id="IPR017872">
    <property type="entry name" value="Pyrmidine_PPase_CS"/>
</dbReference>
<dbReference type="PANTHER" id="PTHR10515">
    <property type="entry name" value="THYMIDINE PHOSPHORYLASE"/>
    <property type="match status" value="1"/>
</dbReference>
<feature type="domain" description="Pyrimidine nucleoside phosphorylase C-terminal" evidence="14">
    <location>
        <begin position="610"/>
        <end position="677"/>
    </location>
</feature>
<dbReference type="InterPro" id="IPR013466">
    <property type="entry name" value="Thymidine/AMP_Pase"/>
</dbReference>
<dbReference type="InterPro" id="IPR017459">
    <property type="entry name" value="Glycosyl_Trfase_fam3_N_dom"/>
</dbReference>
<dbReference type="EMBL" id="WNKV01000017">
    <property type="protein sequence ID" value="MTW18533.1"/>
    <property type="molecule type" value="Genomic_DNA"/>
</dbReference>
<dbReference type="HAMAP" id="MF_00703">
    <property type="entry name" value="Thymid_phosp_2"/>
    <property type="match status" value="1"/>
</dbReference>
<evidence type="ECO:0000313" key="16">
    <source>
        <dbReference type="Proteomes" id="UP000438991"/>
    </source>
</evidence>
<dbReference type="AlphaFoldDB" id="A0A9X4XNK8"/>
<dbReference type="InterPro" id="IPR028579">
    <property type="entry name" value="Thym_Pase_Put"/>
</dbReference>
<name>A0A9X4XNK8_9BRAD</name>
<dbReference type="GO" id="GO:0006213">
    <property type="term" value="P:pyrimidine nucleoside metabolic process"/>
    <property type="evidence" value="ECO:0007669"/>
    <property type="project" value="InterPro"/>
</dbReference>
<dbReference type="SMART" id="SM00941">
    <property type="entry name" value="PYNP_C"/>
    <property type="match status" value="1"/>
</dbReference>
<dbReference type="InterPro" id="IPR000312">
    <property type="entry name" value="Glycosyl_Trfase_fam3"/>
</dbReference>
<dbReference type="InterPro" id="IPR036320">
    <property type="entry name" value="Glycosyl_Trfase_fam3_N_dom_sf"/>
</dbReference>
<sequence length="686" mass="70968">MTPGLLFFVVGPSGAGKDTLLDGARAALAPGGRFVFARRAITRAADAGGEAHDAVDPQTFERMARGGAFLIDWAAHGLRYGLPVSLLDDLAEGRHVVANGSRAVIAALAERLPDVVVIEITAPPEILAARIAARGRESGDVVLARLARTTPPPPASVTVVRVDNDRSPQEGIARLIAALQAQTARLRLVRLPLAAGARALAVLPRDSTVVAAADYLGPGRIDLAGRGRSVRAEVMVAEPGVVPADAVGLTAEVFDRLALPESTPVVLTRTPTPASRAALRRKIRGDTLDEAAYAQVVGDIVEGRYPDSEVAGFLVAADRSLDDAEVLALARVRARFANALRFDEPIVADKHSMGGIPGSRITMILVPIVAAHGLAIPKTSSRAITSAAGTADAMETLARVDLDADDVRRVVAAARGCIAWNGRLGHSALDDVMNAITRPLGLDSNRWSVASILSKKLAAGATHVVIDLPYGPRARIESAAEATALARLFETVGAGLGLAVEAVPTDGSAPVGRGVGPALEARDVLRVLEGDAGDMLSDLREKALRFAGRILAWDPAIGSVEAGRRRAEALLASGAAREALERIVVAQGARREPIGPGRLTRTVLAERGGVVADIDGFAIAGIARVAGAPLDKGAGIDLVARLGDTVAAGDPLFVIHANAASDLDAAAALAARSCGYTLAEEVPVVR</sequence>
<keyword evidence="7 11" id="KW-0808">Transferase</keyword>
<comment type="similarity">
    <text evidence="5">In the C-terminal section; belongs to the thymidine/pyrimidine-nucleoside phosphorylase family. Type 2 subfamily.</text>
</comment>
<evidence type="ECO:0000256" key="11">
    <source>
        <dbReference type="HAMAP-Rule" id="MF_00703"/>
    </source>
</evidence>
<feature type="domain" description="Guanylate kinase/L-type calcium channel beta subunit" evidence="13">
    <location>
        <begin position="3"/>
        <end position="183"/>
    </location>
</feature>
<dbReference type="EC" id="2.4.2.4" evidence="11"/>
<comment type="catalytic activity">
    <reaction evidence="1 12">
        <text>alpha-D-ribose 1,5-bisphosphate + ATP = 5-phospho-alpha-D-ribose 1-diphosphate + ADP</text>
        <dbReference type="Rhea" id="RHEA:20109"/>
        <dbReference type="ChEBI" id="CHEBI:30616"/>
        <dbReference type="ChEBI" id="CHEBI:58017"/>
        <dbReference type="ChEBI" id="CHEBI:68688"/>
        <dbReference type="ChEBI" id="CHEBI:456216"/>
        <dbReference type="EC" id="2.7.4.23"/>
    </reaction>
</comment>
<comment type="similarity">
    <text evidence="12">Belongs to the ribose 1,5-bisphosphokinase family.</text>
</comment>
<evidence type="ECO:0000256" key="4">
    <source>
        <dbReference type="ARBA" id="ARBA00005935"/>
    </source>
</evidence>
<dbReference type="GO" id="GO:0009032">
    <property type="term" value="F:thymidine phosphorylase activity"/>
    <property type="evidence" value="ECO:0007669"/>
    <property type="project" value="UniProtKB-UniRule"/>
</dbReference>
<evidence type="ECO:0000256" key="6">
    <source>
        <dbReference type="ARBA" id="ARBA00022676"/>
    </source>
</evidence>
<evidence type="ECO:0000256" key="8">
    <source>
        <dbReference type="ARBA" id="ARBA00022741"/>
    </source>
</evidence>
<dbReference type="Gene3D" id="3.90.1170.30">
    <property type="entry name" value="Pyrimidine nucleoside phosphorylase-like, C-terminal domain"/>
    <property type="match status" value="1"/>
</dbReference>
<dbReference type="Gene3D" id="3.40.1030.10">
    <property type="entry name" value="Nucleoside phosphorylase/phosphoribosyltransferase catalytic domain"/>
    <property type="match status" value="1"/>
</dbReference>
<comment type="caution">
    <text evidence="15">The sequence shown here is derived from an EMBL/GenBank/DDBJ whole genome shotgun (WGS) entry which is preliminary data.</text>
</comment>
<dbReference type="RefSeq" id="WP_155480958.1">
    <property type="nucleotide sequence ID" value="NZ_WNKV01000017.1"/>
</dbReference>